<evidence type="ECO:0000313" key="2">
    <source>
        <dbReference type="Proteomes" id="UP001221142"/>
    </source>
</evidence>
<protein>
    <submittedName>
        <fullName evidence="1">Uncharacterized protein</fullName>
    </submittedName>
</protein>
<gene>
    <name evidence="1" type="ORF">FB45DRAFT_1117762</name>
</gene>
<dbReference type="AlphaFoldDB" id="A0AAD7B6B0"/>
<accession>A0AAD7B6B0</accession>
<keyword evidence="2" id="KW-1185">Reference proteome</keyword>
<organism evidence="1 2">
    <name type="scientific">Roridomyces roridus</name>
    <dbReference type="NCBI Taxonomy" id="1738132"/>
    <lineage>
        <taxon>Eukaryota</taxon>
        <taxon>Fungi</taxon>
        <taxon>Dikarya</taxon>
        <taxon>Basidiomycota</taxon>
        <taxon>Agaricomycotina</taxon>
        <taxon>Agaricomycetes</taxon>
        <taxon>Agaricomycetidae</taxon>
        <taxon>Agaricales</taxon>
        <taxon>Marasmiineae</taxon>
        <taxon>Mycenaceae</taxon>
        <taxon>Roridomyces</taxon>
    </lineage>
</organism>
<evidence type="ECO:0000313" key="1">
    <source>
        <dbReference type="EMBL" id="KAJ7612081.1"/>
    </source>
</evidence>
<reference evidence="1" key="1">
    <citation type="submission" date="2023-03" db="EMBL/GenBank/DDBJ databases">
        <title>Massive genome expansion in bonnet fungi (Mycena s.s.) driven by repeated elements and novel gene families across ecological guilds.</title>
        <authorList>
            <consortium name="Lawrence Berkeley National Laboratory"/>
            <person name="Harder C.B."/>
            <person name="Miyauchi S."/>
            <person name="Viragh M."/>
            <person name="Kuo A."/>
            <person name="Thoen E."/>
            <person name="Andreopoulos B."/>
            <person name="Lu D."/>
            <person name="Skrede I."/>
            <person name="Drula E."/>
            <person name="Henrissat B."/>
            <person name="Morin E."/>
            <person name="Kohler A."/>
            <person name="Barry K."/>
            <person name="LaButti K."/>
            <person name="Morin E."/>
            <person name="Salamov A."/>
            <person name="Lipzen A."/>
            <person name="Mereny Z."/>
            <person name="Hegedus B."/>
            <person name="Baldrian P."/>
            <person name="Stursova M."/>
            <person name="Weitz H."/>
            <person name="Taylor A."/>
            <person name="Grigoriev I.V."/>
            <person name="Nagy L.G."/>
            <person name="Martin F."/>
            <person name="Kauserud H."/>
        </authorList>
    </citation>
    <scope>NUCLEOTIDE SEQUENCE</scope>
    <source>
        <strain evidence="1">9284</strain>
    </source>
</reference>
<proteinExistence type="predicted"/>
<dbReference type="SUPFAM" id="SSF52058">
    <property type="entry name" value="L domain-like"/>
    <property type="match status" value="1"/>
</dbReference>
<name>A0AAD7B6B0_9AGAR</name>
<sequence length="1041" mass="116568">MSRPALSRLDAEASCRSSSQRNSVKFPDIAPSLNRYFVPMAAATAEVRSLVWKRVLYFAVLVPGENGTYRKTRRFPILLVSKLFYKLTLPYYYAHITLIPSFAKVLERNPSIAPHIRTIRGDFCGVGEVTESPDWGATILAQTTDLEALHSQERYEPGNDDFDLMFEGGITWDAFETMARSSGSTVREFSALIRSKPSPVSPTVFAHLTGLWSLIWKSDVVFDLMGETVPSAGLPNLTNLTIAVCDASFLTVLSRMGLPSLKSVVLAYRDAGPALDFLAAHGEKIVDLACLCGNVRYNNVFELCPNIRVLTLCFNKRADWGIPKASSFTSRKVLSKTLEKLHLDKKDWTGRVVTIPKWDSFFAAITAKCFPSLREIQILSPALRVSDEKFSDTSLVSPFTEYSESPSAYLLVCKSWLRVATPLLYHVVVIRSKAQAKALAQALFSNRDLGQSIKRLRVEGGYGAPMRTILQSSPHVSHLVVSLDVFSSDNTAGLCDGLPKPAGNKMALNLVDGLVKAIVGWDRLRVLHLPHLLRRPTLIDALLNPKKLHTIVVPDVFWAGKVYSKFKTCPLRAIQITSTYPGDIVDRLATERPEHHSLVQFMNLVKPSRPSDVELSDAFSDISPSLNPHFIPMEAASPEVKETVWKRILYFALYFPLVETRLPEKERPRGLGFLLVSKFFNRLALPYYYKHVELDFTGEWFVKLAIILEKNPWLGPHVRTVVGDISAVHHRIGINPFQFNSEETQDAYSAQVKTLSLTSGLVYLGVGRSYRQGASSFQSGIHWDAFELLASGSGSTLRKLCTRILYKDTDGSRLSPAVFEHLTALRSLLWHCDAKFELQNIPFNGLPNLEELCVTAGDASFLEIMSRMDLPSLRTVFLDIHQWLSPAPLDFFTSHGRKLVSLTCGRSDLGKYGLFALCPNLKMLAISLVLPGSSEIPHTEDFTSGNVMSRGLERIVLDKTHCSWQRGGYDKVADWDAFFAALDAKRYPSLREVQVNCCKWPANEHEIAKSSWVRWAEMLTRKGIFLSDLNGKKWRARLKVK</sequence>
<dbReference type="InterPro" id="IPR032675">
    <property type="entry name" value="LRR_dom_sf"/>
</dbReference>
<dbReference type="Gene3D" id="3.80.10.10">
    <property type="entry name" value="Ribonuclease Inhibitor"/>
    <property type="match status" value="2"/>
</dbReference>
<comment type="caution">
    <text evidence="1">The sequence shown here is derived from an EMBL/GenBank/DDBJ whole genome shotgun (WGS) entry which is preliminary data.</text>
</comment>
<dbReference type="EMBL" id="JARKIF010000031">
    <property type="protein sequence ID" value="KAJ7612081.1"/>
    <property type="molecule type" value="Genomic_DNA"/>
</dbReference>
<dbReference type="SUPFAM" id="SSF52047">
    <property type="entry name" value="RNI-like"/>
    <property type="match status" value="1"/>
</dbReference>
<dbReference type="Proteomes" id="UP001221142">
    <property type="component" value="Unassembled WGS sequence"/>
</dbReference>